<sequence length="217" mass="24142">MVGVEAVIFDMDGVVIDSHSVAYSLLCDAARSFGCDLTIEEIKTWGSLSARQFWQRVKDDYGLPHDMKVLIGSYDVDQEIALYEEIGLIEGVKELLQHLNEHGFKTALATSASKKRMDAVLDQFELRSLFHQCVCDNEVKHSKPDPAIFLLAASKLAVSPDKCVVIEDSYNGMMAAKSAGMTGIGYKGLPHVSERLEDADFLISHFNELHEVLYRAK</sequence>
<dbReference type="RefSeq" id="WP_236339151.1">
    <property type="nucleotide sequence ID" value="NZ_CAKMMF010000004.1"/>
</dbReference>
<accession>A0ABM9C0G0</accession>
<reference evidence="1" key="1">
    <citation type="submission" date="2022-01" db="EMBL/GenBank/DDBJ databases">
        <authorList>
            <person name="Criscuolo A."/>
        </authorList>
    </citation>
    <scope>NUCLEOTIDE SEQUENCE</scope>
    <source>
        <strain evidence="1">CIP111893</strain>
    </source>
</reference>
<name>A0ABM9C0G0_9BACL</name>
<dbReference type="PRINTS" id="PR00413">
    <property type="entry name" value="HADHALOGNASE"/>
</dbReference>
<dbReference type="PANTHER" id="PTHR18901">
    <property type="entry name" value="2-DEOXYGLUCOSE-6-PHOSPHATE PHOSPHATASE 2"/>
    <property type="match status" value="1"/>
</dbReference>
<dbReference type="Proteomes" id="UP000838686">
    <property type="component" value="Unassembled WGS sequence"/>
</dbReference>
<evidence type="ECO:0000313" key="2">
    <source>
        <dbReference type="Proteomes" id="UP000838686"/>
    </source>
</evidence>
<dbReference type="SFLD" id="SFLDG01129">
    <property type="entry name" value="C1.5:_HAD__Beta-PGM__Phosphata"/>
    <property type="match status" value="1"/>
</dbReference>
<dbReference type="Gene3D" id="3.40.50.1000">
    <property type="entry name" value="HAD superfamily/HAD-like"/>
    <property type="match status" value="1"/>
</dbReference>
<protein>
    <submittedName>
        <fullName evidence="1">Phosphorylated carbohydrates phosphatase</fullName>
        <ecNumber evidence="1">3.1.3.-</ecNumber>
    </submittedName>
</protein>
<proteinExistence type="predicted"/>
<dbReference type="Pfam" id="PF00702">
    <property type="entry name" value="Hydrolase"/>
    <property type="match status" value="1"/>
</dbReference>
<dbReference type="PANTHER" id="PTHR18901:SF38">
    <property type="entry name" value="PSEUDOURIDINE-5'-PHOSPHATASE"/>
    <property type="match status" value="1"/>
</dbReference>
<dbReference type="InterPro" id="IPR036412">
    <property type="entry name" value="HAD-like_sf"/>
</dbReference>
<dbReference type="Gene3D" id="1.10.150.240">
    <property type="entry name" value="Putative phosphatase, domain 2"/>
    <property type="match status" value="1"/>
</dbReference>
<dbReference type="EC" id="3.1.3.-" evidence="1"/>
<dbReference type="InterPro" id="IPR023198">
    <property type="entry name" value="PGP-like_dom2"/>
</dbReference>
<dbReference type="InterPro" id="IPR006439">
    <property type="entry name" value="HAD-SF_hydro_IA"/>
</dbReference>
<dbReference type="SFLD" id="SFLDS00003">
    <property type="entry name" value="Haloacid_Dehalogenase"/>
    <property type="match status" value="1"/>
</dbReference>
<dbReference type="GO" id="GO:0016787">
    <property type="term" value="F:hydrolase activity"/>
    <property type="evidence" value="ECO:0007669"/>
    <property type="project" value="UniProtKB-KW"/>
</dbReference>
<keyword evidence="2" id="KW-1185">Reference proteome</keyword>
<evidence type="ECO:0000313" key="1">
    <source>
        <dbReference type="EMBL" id="CAH1197581.1"/>
    </source>
</evidence>
<dbReference type="InterPro" id="IPR023214">
    <property type="entry name" value="HAD_sf"/>
</dbReference>
<organism evidence="1 2">
    <name type="scientific">Paenibacillus plantiphilus</name>
    <dbReference type="NCBI Taxonomy" id="2905650"/>
    <lineage>
        <taxon>Bacteria</taxon>
        <taxon>Bacillati</taxon>
        <taxon>Bacillota</taxon>
        <taxon>Bacilli</taxon>
        <taxon>Bacillales</taxon>
        <taxon>Paenibacillaceae</taxon>
        <taxon>Paenibacillus</taxon>
    </lineage>
</organism>
<dbReference type="NCBIfam" id="TIGR01509">
    <property type="entry name" value="HAD-SF-IA-v3"/>
    <property type="match status" value="1"/>
</dbReference>
<dbReference type="SUPFAM" id="SSF56784">
    <property type="entry name" value="HAD-like"/>
    <property type="match status" value="1"/>
</dbReference>
<dbReference type="EMBL" id="CAKMMF010000004">
    <property type="protein sequence ID" value="CAH1197581.1"/>
    <property type="molecule type" value="Genomic_DNA"/>
</dbReference>
<dbReference type="NCBIfam" id="TIGR01549">
    <property type="entry name" value="HAD-SF-IA-v1"/>
    <property type="match status" value="1"/>
</dbReference>
<gene>
    <name evidence="1" type="ORF">PAECIP111893_00830</name>
</gene>
<dbReference type="SFLD" id="SFLDG01135">
    <property type="entry name" value="C1.5.6:_HAD__Beta-PGM__Phospha"/>
    <property type="match status" value="1"/>
</dbReference>
<comment type="caution">
    <text evidence="1">The sequence shown here is derived from an EMBL/GenBank/DDBJ whole genome shotgun (WGS) entry which is preliminary data.</text>
</comment>
<keyword evidence="1" id="KW-0378">Hydrolase</keyword>